<keyword evidence="4" id="KW-1185">Reference proteome</keyword>
<evidence type="ECO:0000256" key="1">
    <source>
        <dbReference type="ARBA" id="ARBA00004123"/>
    </source>
</evidence>
<dbReference type="Proteomes" id="UP000235220">
    <property type="component" value="Chromosome 9"/>
</dbReference>
<dbReference type="PANTHER" id="PTHR47358">
    <property type="entry name" value="E3 UBIQUITIN-PROTEIN LIGASE HOS1"/>
    <property type="match status" value="1"/>
</dbReference>
<reference evidence="5" key="1">
    <citation type="submission" date="2025-08" db="UniProtKB">
        <authorList>
            <consortium name="RefSeq"/>
        </authorList>
    </citation>
    <scope>IDENTIFICATION</scope>
    <source>
        <tissue evidence="5">Leaves</tissue>
    </source>
</reference>
<dbReference type="InterPro" id="IPR025151">
    <property type="entry name" value="ELYS_dom"/>
</dbReference>
<gene>
    <name evidence="5" type="primary">LOC108994350</name>
</gene>
<sequence>MDRRPNGPTALSAATRSASPPQPNYHSRAVREALEHLASIDLFELCDEAKVEHCRATRDLRSCGRYVHNTLISCGHASLCEECSQRCDLCPICRIPLPKNGNRLRLRLYYECIQAGLISKRADERFQEMEDGDKQLTADVQRLYSLFDVALENNLVSLICHYVTDVCMDESAVSSDPVIAFLLDEVVVKDWCKRTFKNITTVLQEIYNIEVEGMRSRLSLLLKFSVQLTGICNVLEVLESSFKGTLSAQLHDLHHLQESILKTKQHMEIMMWCIRHQFLENVRSRYTNFMSWRLLVDERKSAAIKRSWPDAVNYSAEPSRQDGSLFIEDALLNLDTEQGNTEETAGELEAASLLKSGVLSILQCKIGGVAGCYPFENLRTAVDILFLCGSSDLVVAKQAILLYYLFDRHWEMPDETWRHFVEDFAATFSITRHSLLESLIFYLLDDHTDEALQEACRLIPEISGPTTHPKIAQVFLERNNPDAALMVLRWSGCDGGFQMKPVSLSEAVTAVRVRVECGLLTEAFTHQRMLCTKVKEKKSKHVPSGNASDNIEGEFRNWEKWVEILVTEICCLCIRRNLVDRMIELPWNSDEEKHIHKCLLDFTIEDTSITTGNLLVVYYLQRYRYTEAYLVDLKLKTLEQEFISNNSVGEEVLARMRSAMDWRGRLIDRCMELLPEVQRQLVKSGKLPETVSSGEEVKVPAKSDITEVQEPTSTSILIPSFTDSSLCRGMDRMNPPLRPSAFVTPTRLHGSVITPTRLHGSVNNHYSELVKHDTPSILHGRGLRPIGSTNKDSELDVTVTPETLRVSPMNVSPLREINKAYFGNLQDASPEMEHNGFIYQFQNTYRVSSNRKGTPGSNHSLFKDSAGGLNTNLSGKRIQSDRDYRLWNAVSSDDQMDISRSHGEKSFAAADRNMSGGQRWRSDETSDEEEEQSQGGSMGMAYQTTPARRSRRSRLTKR</sequence>
<comment type="subcellular location">
    <subcellularLocation>
        <location evidence="1">Nucleus</location>
    </subcellularLocation>
</comment>
<evidence type="ECO:0000256" key="3">
    <source>
        <dbReference type="SAM" id="MobiDB-lite"/>
    </source>
</evidence>
<dbReference type="RefSeq" id="XP_018825048.1">
    <property type="nucleotide sequence ID" value="XM_018969503.2"/>
</dbReference>
<organism evidence="4 5">
    <name type="scientific">Juglans regia</name>
    <name type="common">English walnut</name>
    <dbReference type="NCBI Taxonomy" id="51240"/>
    <lineage>
        <taxon>Eukaryota</taxon>
        <taxon>Viridiplantae</taxon>
        <taxon>Streptophyta</taxon>
        <taxon>Embryophyta</taxon>
        <taxon>Tracheophyta</taxon>
        <taxon>Spermatophyta</taxon>
        <taxon>Magnoliopsida</taxon>
        <taxon>eudicotyledons</taxon>
        <taxon>Gunneridae</taxon>
        <taxon>Pentapetalae</taxon>
        <taxon>rosids</taxon>
        <taxon>fabids</taxon>
        <taxon>Fagales</taxon>
        <taxon>Juglandaceae</taxon>
        <taxon>Juglans</taxon>
    </lineage>
</organism>
<evidence type="ECO:0000313" key="5">
    <source>
        <dbReference type="RefSeq" id="XP_018825048.1"/>
    </source>
</evidence>
<dbReference type="InterPro" id="IPR001841">
    <property type="entry name" value="Znf_RING"/>
</dbReference>
<dbReference type="GO" id="GO:0005634">
    <property type="term" value="C:nucleus"/>
    <property type="evidence" value="ECO:0000318"/>
    <property type="project" value="GO_Central"/>
</dbReference>
<dbReference type="KEGG" id="jre:108994350"/>
<dbReference type="GO" id="GO:0016567">
    <property type="term" value="P:protein ubiquitination"/>
    <property type="evidence" value="ECO:0007669"/>
    <property type="project" value="InterPro"/>
</dbReference>
<proteinExistence type="predicted"/>
<dbReference type="GO" id="GO:0004842">
    <property type="term" value="F:ubiquitin-protein transferase activity"/>
    <property type="evidence" value="ECO:0000318"/>
    <property type="project" value="GO_Central"/>
</dbReference>
<dbReference type="Gramene" id="Jr09_05900_p1">
    <property type="protein sequence ID" value="cds.Jr09_05900_p1"/>
    <property type="gene ID" value="Jr09_05900"/>
</dbReference>
<dbReference type="PROSITE" id="PS50089">
    <property type="entry name" value="ZF_RING_2"/>
    <property type="match status" value="1"/>
</dbReference>
<dbReference type="GO" id="GO:0045892">
    <property type="term" value="P:negative regulation of DNA-templated transcription"/>
    <property type="evidence" value="ECO:0000318"/>
    <property type="project" value="GO_Central"/>
</dbReference>
<dbReference type="PANTHER" id="PTHR47358:SF2">
    <property type="entry name" value="E3 UBIQUITIN-PROTEIN LIGASE HOS1"/>
    <property type="match status" value="1"/>
</dbReference>
<dbReference type="InterPro" id="IPR044718">
    <property type="entry name" value="HOS1"/>
</dbReference>
<evidence type="ECO:0000313" key="4">
    <source>
        <dbReference type="Proteomes" id="UP000235220"/>
    </source>
</evidence>
<dbReference type="GeneID" id="108994350"/>
<dbReference type="OrthoDB" id="20729at2759"/>
<feature type="region of interest" description="Disordered" evidence="3">
    <location>
        <begin position="1"/>
        <end position="25"/>
    </location>
</feature>
<protein>
    <submittedName>
        <fullName evidence="5">E3 ubiquitin-protein ligase HOS1-like</fullName>
    </submittedName>
</protein>
<dbReference type="GO" id="GO:0005737">
    <property type="term" value="C:cytoplasm"/>
    <property type="evidence" value="ECO:0000318"/>
    <property type="project" value="GO_Central"/>
</dbReference>
<feature type="region of interest" description="Disordered" evidence="3">
    <location>
        <begin position="849"/>
        <end position="875"/>
    </location>
</feature>
<name>A0A2I4F076_JUGRE</name>
<dbReference type="Pfam" id="PF13934">
    <property type="entry name" value="ELYS"/>
    <property type="match status" value="1"/>
</dbReference>
<dbReference type="FunCoup" id="A0A2I4F076">
    <property type="interactions" value="4039"/>
</dbReference>
<feature type="region of interest" description="Disordered" evidence="3">
    <location>
        <begin position="895"/>
        <end position="958"/>
    </location>
</feature>
<keyword evidence="2" id="KW-0539">Nucleus</keyword>
<dbReference type="AlphaFoldDB" id="A0A2I4F076"/>
<feature type="compositionally biased region" description="Polar residues" evidence="3">
    <location>
        <begin position="849"/>
        <end position="860"/>
    </location>
</feature>
<feature type="compositionally biased region" description="Basic residues" evidence="3">
    <location>
        <begin position="948"/>
        <end position="958"/>
    </location>
</feature>
<dbReference type="STRING" id="51240.A0A2I4F076"/>
<evidence type="ECO:0000256" key="2">
    <source>
        <dbReference type="ARBA" id="ARBA00023242"/>
    </source>
</evidence>
<accession>A0A2I4F076</accession>